<evidence type="ECO:0000313" key="6">
    <source>
        <dbReference type="Proteomes" id="UP000008461"/>
    </source>
</evidence>
<reference evidence="5 6" key="1">
    <citation type="journal article" date="2011" name="Stand. Genomic Sci.">
        <title>Complete genome sequence of Haliscomenobacter hydrossis type strain (O).</title>
        <authorList>
            <consortium name="US DOE Joint Genome Institute (JGI-PGF)"/>
            <person name="Daligault H."/>
            <person name="Lapidus A."/>
            <person name="Zeytun A."/>
            <person name="Nolan M."/>
            <person name="Lucas S."/>
            <person name="Del Rio T.G."/>
            <person name="Tice H."/>
            <person name="Cheng J.F."/>
            <person name="Tapia R."/>
            <person name="Han C."/>
            <person name="Goodwin L."/>
            <person name="Pitluck S."/>
            <person name="Liolios K."/>
            <person name="Pagani I."/>
            <person name="Ivanova N."/>
            <person name="Huntemann M."/>
            <person name="Mavromatis K."/>
            <person name="Mikhailova N."/>
            <person name="Pati A."/>
            <person name="Chen A."/>
            <person name="Palaniappan K."/>
            <person name="Land M."/>
            <person name="Hauser L."/>
            <person name="Brambilla E.M."/>
            <person name="Rohde M."/>
            <person name="Verbarg S."/>
            <person name="Goker M."/>
            <person name="Bristow J."/>
            <person name="Eisen J.A."/>
            <person name="Markowitz V."/>
            <person name="Hugenholtz P."/>
            <person name="Kyrpides N.C."/>
            <person name="Klenk H.P."/>
            <person name="Woyke T."/>
        </authorList>
    </citation>
    <scope>NUCLEOTIDE SEQUENCE [LARGE SCALE GENOMIC DNA]</scope>
    <source>
        <strain evidence="6">ATCC 27775 / DSM 1100 / LMG 10767 / O</strain>
    </source>
</reference>
<dbReference type="RefSeq" id="WP_013763665.1">
    <property type="nucleotide sequence ID" value="NC_015510.1"/>
</dbReference>
<sequence length="287" mass="33226">MKIIPFTIPVSGEQWIIVQEDRELHFYPHLHQHPEVQLTWVRQGNGNLLVGEQVHQFEANEVFLIGANQPHLFNSDPVYFDPQSNLSIHALTLFFDPDTLGKTLQEIPELSGIGSLLQQFDRGLKIGDQIKERVIELMQQIQHAAKIMRIALFLELLEVLNRETAPFFLSQQTHFTISELEGQRMSTVFQFLLSHYAEDLSLEKVAELIHLSPPAFCRYFKKHTRKTFTVFLNEIRINAASRILKEAPDKSVADIAYSTGFNNIPHFNRTFKRVKGQRPKDWRKGKI</sequence>
<dbReference type="Pfam" id="PF02311">
    <property type="entry name" value="AraC_binding"/>
    <property type="match status" value="1"/>
</dbReference>
<keyword evidence="6" id="KW-1185">Reference proteome</keyword>
<dbReference type="SUPFAM" id="SSF46689">
    <property type="entry name" value="Homeodomain-like"/>
    <property type="match status" value="2"/>
</dbReference>
<dbReference type="eggNOG" id="COG1917">
    <property type="taxonomic scope" value="Bacteria"/>
</dbReference>
<dbReference type="InterPro" id="IPR014710">
    <property type="entry name" value="RmlC-like_jellyroll"/>
</dbReference>
<dbReference type="Proteomes" id="UP000008461">
    <property type="component" value="Chromosome"/>
</dbReference>
<dbReference type="AlphaFoldDB" id="F4KTX4"/>
<keyword evidence="1" id="KW-0805">Transcription regulation</keyword>
<dbReference type="InterPro" id="IPR003313">
    <property type="entry name" value="AraC-bd"/>
</dbReference>
<dbReference type="SMART" id="SM00342">
    <property type="entry name" value="HTH_ARAC"/>
    <property type="match status" value="1"/>
</dbReference>
<proteinExistence type="predicted"/>
<organism evidence="5 6">
    <name type="scientific">Haliscomenobacter hydrossis (strain ATCC 27775 / DSM 1100 / LMG 10767 / O)</name>
    <dbReference type="NCBI Taxonomy" id="760192"/>
    <lineage>
        <taxon>Bacteria</taxon>
        <taxon>Pseudomonadati</taxon>
        <taxon>Bacteroidota</taxon>
        <taxon>Saprospiria</taxon>
        <taxon>Saprospirales</taxon>
        <taxon>Haliscomenobacteraceae</taxon>
        <taxon>Haliscomenobacter</taxon>
    </lineage>
</organism>
<dbReference type="Gene3D" id="1.10.10.60">
    <property type="entry name" value="Homeodomain-like"/>
    <property type="match status" value="2"/>
</dbReference>
<evidence type="ECO:0000313" key="5">
    <source>
        <dbReference type="EMBL" id="AEE49110.1"/>
    </source>
</evidence>
<dbReference type="SUPFAM" id="SSF51215">
    <property type="entry name" value="Regulatory protein AraC"/>
    <property type="match status" value="1"/>
</dbReference>
<dbReference type="InterPro" id="IPR037923">
    <property type="entry name" value="HTH-like"/>
</dbReference>
<keyword evidence="3" id="KW-0804">Transcription</keyword>
<dbReference type="InterPro" id="IPR018060">
    <property type="entry name" value="HTH_AraC"/>
</dbReference>
<evidence type="ECO:0000256" key="2">
    <source>
        <dbReference type="ARBA" id="ARBA00023125"/>
    </source>
</evidence>
<dbReference type="GO" id="GO:0003700">
    <property type="term" value="F:DNA-binding transcription factor activity"/>
    <property type="evidence" value="ECO:0007669"/>
    <property type="project" value="InterPro"/>
</dbReference>
<gene>
    <name evidence="5" type="ordered locus">Halhy_1213</name>
</gene>
<accession>F4KTX4</accession>
<dbReference type="HOGENOM" id="CLU_000445_88_3_10"/>
<dbReference type="PANTHER" id="PTHR43280">
    <property type="entry name" value="ARAC-FAMILY TRANSCRIPTIONAL REGULATOR"/>
    <property type="match status" value="1"/>
</dbReference>
<dbReference type="GO" id="GO:0043565">
    <property type="term" value="F:sequence-specific DNA binding"/>
    <property type="evidence" value="ECO:0007669"/>
    <property type="project" value="InterPro"/>
</dbReference>
<dbReference type="EMBL" id="CP002691">
    <property type="protein sequence ID" value="AEE49110.1"/>
    <property type="molecule type" value="Genomic_DNA"/>
</dbReference>
<evidence type="ECO:0000259" key="4">
    <source>
        <dbReference type="PROSITE" id="PS01124"/>
    </source>
</evidence>
<keyword evidence="2" id="KW-0238">DNA-binding</keyword>
<feature type="domain" description="HTH araC/xylS-type" evidence="4">
    <location>
        <begin position="186"/>
        <end position="285"/>
    </location>
</feature>
<evidence type="ECO:0000256" key="1">
    <source>
        <dbReference type="ARBA" id="ARBA00023015"/>
    </source>
</evidence>
<evidence type="ECO:0000256" key="3">
    <source>
        <dbReference type="ARBA" id="ARBA00023163"/>
    </source>
</evidence>
<dbReference type="Pfam" id="PF12833">
    <property type="entry name" value="HTH_18"/>
    <property type="match status" value="1"/>
</dbReference>
<dbReference type="eggNOG" id="COG2207">
    <property type="taxonomic scope" value="Bacteria"/>
</dbReference>
<reference key="2">
    <citation type="submission" date="2011-04" db="EMBL/GenBank/DDBJ databases">
        <title>Complete sequence of chromosome of Haliscomenobacter hydrossis DSM 1100.</title>
        <authorList>
            <consortium name="US DOE Joint Genome Institute (JGI-PGF)"/>
            <person name="Lucas S."/>
            <person name="Han J."/>
            <person name="Lapidus A."/>
            <person name="Bruce D."/>
            <person name="Goodwin L."/>
            <person name="Pitluck S."/>
            <person name="Peters L."/>
            <person name="Kyrpides N."/>
            <person name="Mavromatis K."/>
            <person name="Ivanova N."/>
            <person name="Ovchinnikova G."/>
            <person name="Pagani I."/>
            <person name="Daligault H."/>
            <person name="Detter J.C."/>
            <person name="Han C."/>
            <person name="Land M."/>
            <person name="Hauser L."/>
            <person name="Markowitz V."/>
            <person name="Cheng J.-F."/>
            <person name="Hugenholtz P."/>
            <person name="Woyke T."/>
            <person name="Wu D."/>
            <person name="Verbarg S."/>
            <person name="Frueling A."/>
            <person name="Brambilla E."/>
            <person name="Klenk H.-P."/>
            <person name="Eisen J.A."/>
        </authorList>
    </citation>
    <scope>NUCLEOTIDE SEQUENCE</scope>
    <source>
        <strain>DSM 1100</strain>
    </source>
</reference>
<protein>
    <submittedName>
        <fullName evidence="5">Transcriptional regulator, AraC family</fullName>
    </submittedName>
</protein>
<name>F4KTX4_HALH1</name>
<dbReference type="STRING" id="760192.Halhy_1213"/>
<dbReference type="InterPro" id="IPR009057">
    <property type="entry name" value="Homeodomain-like_sf"/>
</dbReference>
<dbReference type="PANTHER" id="PTHR43280:SF27">
    <property type="entry name" value="TRANSCRIPTIONAL REGULATOR MTLR"/>
    <property type="match status" value="1"/>
</dbReference>
<dbReference type="KEGG" id="hhy:Halhy_1213"/>
<dbReference type="Gene3D" id="2.60.120.10">
    <property type="entry name" value="Jelly Rolls"/>
    <property type="match status" value="1"/>
</dbReference>
<dbReference type="OrthoDB" id="745435at2"/>
<dbReference type="PROSITE" id="PS01124">
    <property type="entry name" value="HTH_ARAC_FAMILY_2"/>
    <property type="match status" value="1"/>
</dbReference>